<dbReference type="EMBL" id="CAJNRD030001122">
    <property type="protein sequence ID" value="CAG5100698.1"/>
    <property type="molecule type" value="Genomic_DNA"/>
</dbReference>
<evidence type="ECO:0000256" key="1">
    <source>
        <dbReference type="ARBA" id="ARBA00004123"/>
    </source>
</evidence>
<dbReference type="GO" id="GO:0030674">
    <property type="term" value="F:protein-macromolecule adaptor activity"/>
    <property type="evidence" value="ECO:0007669"/>
    <property type="project" value="UniProtKB-ARBA"/>
</dbReference>
<evidence type="ECO:0000256" key="9">
    <source>
        <dbReference type="ARBA" id="ARBA00023242"/>
    </source>
</evidence>
<keyword evidence="3" id="KW-0677">Repeat</keyword>
<evidence type="ECO:0000256" key="12">
    <source>
        <dbReference type="SAM" id="MobiDB-lite"/>
    </source>
</evidence>
<sequence>MSVQSIKDDKTEWKMKDSAYVSDSNVDSIHFSNSNHNERIINSDRNHRVTGTNQESSSSFLLSSHDKNSISRNNCFVISNTTGDRKNVDSSNMLRNVKVNIVYNEKELKNISSSGSLGILTSKNMAIVKNDKCVKNINDLKKVIPKVKVVGSEMNNSNEVNKSYNFLDVDSNKDKISHAENNKIQLNNYCRTCAGLKIPLVDIFGEKGIQMRLNQQMKHLEHIDENDSLPTQICMDCICDLKMSYKFFMQIKKAEVKLRSIFMSLNSVNTRQKEMKPDKSATKMYHKLDEIIEHPTIENKSEFSQVIISSSVKPPGSLHEYSMSDSVEPKTKKQCSENSFNKEFISDDSTLSVGKCDDLQFDVETDSSSNISQGNADVTDEKVIFSEKVEPGEKREEKSEITTSESNYQYDSELDNYSKVEAKSINQLNLDVHEPESNLFIKENLKETNITKTKISLDAVENIESLVKESKLDKLDTMVGKKLDDQGIMYVTVKGSKPSEMLLVKVKKMDKAGDKKGGNCSNKNNTEARIAEKFCRTLSYKDIYNNRTKEIENRGAIIEEQIEEYKKKREKLLGVVNCSNSTFDTDDSMNSINIKNSAGENNSFMKIQRLTQIEYISENKNSNLIDSTKNKSSHFRYVDPNNKQNNELTENISEYSMSMATTQQKSEKNNFSKELSKNEVIISVGKGNVDKLSQILGRNKKNLLEFQEYLNQRKIIIERLKDQDVIALYEDLNDVINQKKLPGPTIENLSVNPTIKINLLDCDYCLEIFYSQEDLEAHLKVHDFKILFFCEDCESEFSTNKAKRAHSITCIKKLICKYCNFVLESRGKKRQHEQKHCDAIYGQLCDICGEKFKHQGTLDQHIKTQHMNWEKIFQCPKCPKKFAFKQKLSFHLKSVHTSLRAYLCEDCGADFKNPASLRHHRIRKHQPSSNKRECQVCHKVVPFYSLSKHMYTHKAYTIKCPHCDKMFKNSSTLKQHLRIHEDRRPYRCEHCGAGFNRRDGLRLHMRVHLKSNSRALRECSCQICSEKFPNHSMLVIHRNRVHKDGKQYTCHICNRSMLSSRSLEWHMSHIHNQIPPGISRDQADPNLEKKRVSCNHCNKTFKTEMILRTHIKNTHMEKNPVKCLDCDLMFTSEVRLKHHMMIAHNRFEGTLICPHCPKRFVNQLRLKTHMISHSEDRPYTCELCGFNLKTKIQLIKHHQNKHSDERPLQCRYCAWRCKQVSALVCHERTHTNERPYSCIVCKQRFKYLGDKNKHQRRHESLGGSGFKRIVAGRNLKQSKNHEAENSSSDQEQLELEGEYETIIEGEQQFEEQVEHETMYEDDHETIKFETVEVNGNYEQEYDETSGEVSDSAEVIMSIEDTPVYTEEVTADNIEHMGIIADDITNHILQPGAIVQIRQQDENGKIQVIPVMLALPELNESGTEVSLTTASIIYDDENN</sequence>
<feature type="domain" description="C2H2-type" evidence="13">
    <location>
        <begin position="1179"/>
        <end position="1207"/>
    </location>
</feature>
<feature type="domain" description="C2H2-type" evidence="13">
    <location>
        <begin position="1019"/>
        <end position="1047"/>
    </location>
</feature>
<evidence type="ECO:0000256" key="6">
    <source>
        <dbReference type="ARBA" id="ARBA00023015"/>
    </source>
</evidence>
<dbReference type="Pfam" id="PF13894">
    <property type="entry name" value="zf-C2H2_4"/>
    <property type="match status" value="1"/>
</dbReference>
<dbReference type="FunFam" id="3.30.160.60:FF:000688">
    <property type="entry name" value="zinc finger protein 197 isoform X1"/>
    <property type="match status" value="1"/>
</dbReference>
<dbReference type="SMART" id="SM00868">
    <property type="entry name" value="zf-AD"/>
    <property type="match status" value="1"/>
</dbReference>
<keyword evidence="4 10" id="KW-0863">Zinc-finger</keyword>
<feature type="binding site" evidence="11">
    <location>
        <position position="193"/>
    </location>
    <ligand>
        <name>Zn(2+)</name>
        <dbReference type="ChEBI" id="CHEBI:29105"/>
    </ligand>
</feature>
<evidence type="ECO:0000256" key="11">
    <source>
        <dbReference type="PROSITE-ProRule" id="PRU01263"/>
    </source>
</evidence>
<dbReference type="SUPFAM" id="SSF57716">
    <property type="entry name" value="Glucocorticoid receptor-like (DNA-binding domain)"/>
    <property type="match status" value="1"/>
</dbReference>
<evidence type="ECO:0000256" key="3">
    <source>
        <dbReference type="ARBA" id="ARBA00022737"/>
    </source>
</evidence>
<feature type="domain" description="C2H2-type" evidence="13">
    <location>
        <begin position="902"/>
        <end position="930"/>
    </location>
</feature>
<keyword evidence="7" id="KW-0238">DNA-binding</keyword>
<evidence type="ECO:0000256" key="5">
    <source>
        <dbReference type="ARBA" id="ARBA00022833"/>
    </source>
</evidence>
<feature type="domain" description="C2H2-type" evidence="13">
    <location>
        <begin position="760"/>
        <end position="782"/>
    </location>
</feature>
<dbReference type="InterPro" id="IPR050752">
    <property type="entry name" value="C2H2-ZF_domain"/>
</dbReference>
<dbReference type="Pfam" id="PF07776">
    <property type="entry name" value="zf-AD"/>
    <property type="match status" value="1"/>
</dbReference>
<dbReference type="PANTHER" id="PTHR24384:SF189">
    <property type="entry name" value="C2H2-TYPE DOMAIN-CONTAINING PROTEIN-RELATED"/>
    <property type="match status" value="1"/>
</dbReference>
<accession>A0A8J2MUD8</accession>
<keyword evidence="6" id="KW-0805">Transcription regulation</keyword>
<dbReference type="FunFam" id="3.30.160.60:FF:000446">
    <property type="entry name" value="Zinc finger protein"/>
    <property type="match status" value="1"/>
</dbReference>
<evidence type="ECO:0000256" key="10">
    <source>
        <dbReference type="PROSITE-ProRule" id="PRU00042"/>
    </source>
</evidence>
<feature type="domain" description="C2H2-type" evidence="13">
    <location>
        <begin position="873"/>
        <end position="901"/>
    </location>
</feature>
<dbReference type="OrthoDB" id="6077919at2759"/>
<comment type="subcellular location">
    <subcellularLocation>
        <location evidence="1">Nucleus</location>
    </subcellularLocation>
</comment>
<feature type="binding site" evidence="11">
    <location>
        <position position="234"/>
    </location>
    <ligand>
        <name>Zn(2+)</name>
        <dbReference type="ChEBI" id="CHEBI:29105"/>
    </ligand>
</feature>
<organism evidence="15 16">
    <name type="scientific">Cotesia congregata</name>
    <name type="common">Parasitoid wasp</name>
    <name type="synonym">Apanteles congregatus</name>
    <dbReference type="NCBI Taxonomy" id="51543"/>
    <lineage>
        <taxon>Eukaryota</taxon>
        <taxon>Metazoa</taxon>
        <taxon>Ecdysozoa</taxon>
        <taxon>Arthropoda</taxon>
        <taxon>Hexapoda</taxon>
        <taxon>Insecta</taxon>
        <taxon>Pterygota</taxon>
        <taxon>Neoptera</taxon>
        <taxon>Endopterygota</taxon>
        <taxon>Hymenoptera</taxon>
        <taxon>Apocrita</taxon>
        <taxon>Ichneumonoidea</taxon>
        <taxon>Braconidae</taxon>
        <taxon>Microgastrinae</taxon>
        <taxon>Cotesia</taxon>
    </lineage>
</organism>
<evidence type="ECO:0000256" key="2">
    <source>
        <dbReference type="ARBA" id="ARBA00022723"/>
    </source>
</evidence>
<dbReference type="SMART" id="SM00355">
    <property type="entry name" value="ZnF_C2H2"/>
    <property type="match status" value="17"/>
</dbReference>
<evidence type="ECO:0000256" key="7">
    <source>
        <dbReference type="ARBA" id="ARBA00023125"/>
    </source>
</evidence>
<feature type="domain" description="C2H2-type" evidence="13">
    <location>
        <begin position="1236"/>
        <end position="1258"/>
    </location>
</feature>
<gene>
    <name evidence="15" type="ORF">HICCMSTLAB_LOCUS9771</name>
</gene>
<feature type="binding site" evidence="11">
    <location>
        <position position="190"/>
    </location>
    <ligand>
        <name>Zn(2+)</name>
        <dbReference type="ChEBI" id="CHEBI:29105"/>
    </ligand>
</feature>
<dbReference type="InterPro" id="IPR013087">
    <property type="entry name" value="Znf_C2H2_type"/>
</dbReference>
<dbReference type="PROSITE" id="PS00028">
    <property type="entry name" value="ZINC_FINGER_C2H2_1"/>
    <property type="match status" value="14"/>
</dbReference>
<dbReference type="Gene3D" id="3.30.160.60">
    <property type="entry name" value="Classic Zinc Finger"/>
    <property type="match status" value="10"/>
</dbReference>
<dbReference type="GO" id="GO:0008270">
    <property type="term" value="F:zinc ion binding"/>
    <property type="evidence" value="ECO:0007669"/>
    <property type="project" value="UniProtKB-UniRule"/>
</dbReference>
<evidence type="ECO:0000313" key="16">
    <source>
        <dbReference type="Proteomes" id="UP000786811"/>
    </source>
</evidence>
<feature type="domain" description="C2H2-type" evidence="13">
    <location>
        <begin position="843"/>
        <end position="871"/>
    </location>
</feature>
<dbReference type="GO" id="GO:0005634">
    <property type="term" value="C:nucleus"/>
    <property type="evidence" value="ECO:0007669"/>
    <property type="project" value="UniProtKB-SubCell"/>
</dbReference>
<feature type="domain" description="C2H2-type" evidence="13">
    <location>
        <begin position="1151"/>
        <end position="1178"/>
    </location>
</feature>
<reference evidence="15" key="1">
    <citation type="submission" date="2021-04" db="EMBL/GenBank/DDBJ databases">
        <authorList>
            <person name="Chebbi M.A.C M."/>
        </authorList>
    </citation>
    <scope>NUCLEOTIDE SEQUENCE</scope>
</reference>
<dbReference type="InterPro" id="IPR036236">
    <property type="entry name" value="Znf_C2H2_sf"/>
</dbReference>
<dbReference type="SUPFAM" id="SSF57667">
    <property type="entry name" value="beta-beta-alpha zinc fingers"/>
    <property type="match status" value="7"/>
</dbReference>
<keyword evidence="8" id="KW-0804">Transcription</keyword>
<dbReference type="PANTHER" id="PTHR24384">
    <property type="entry name" value="FINGER PUTATIVE TRANSCRIPTION FACTOR FAMILY-RELATED"/>
    <property type="match status" value="1"/>
</dbReference>
<dbReference type="PROSITE" id="PS50157">
    <property type="entry name" value="ZINC_FINGER_C2H2_2"/>
    <property type="match status" value="13"/>
</dbReference>
<keyword evidence="5 11" id="KW-0862">Zinc</keyword>
<feature type="domain" description="C2H2-type" evidence="13">
    <location>
        <begin position="1208"/>
        <end position="1235"/>
    </location>
</feature>
<evidence type="ECO:0000313" key="15">
    <source>
        <dbReference type="EMBL" id="CAG5100698.1"/>
    </source>
</evidence>
<dbReference type="Pfam" id="PF00096">
    <property type="entry name" value="zf-C2H2"/>
    <property type="match status" value="4"/>
</dbReference>
<dbReference type="GO" id="GO:0000978">
    <property type="term" value="F:RNA polymerase II cis-regulatory region sequence-specific DNA binding"/>
    <property type="evidence" value="ECO:0007669"/>
    <property type="project" value="TreeGrafter"/>
</dbReference>
<protein>
    <submittedName>
        <fullName evidence="15">Similar to ZNF836: Zinc finger protein 836 (Homo sapiens)</fullName>
    </submittedName>
</protein>
<feature type="domain" description="C2H2-type" evidence="13">
    <location>
        <begin position="1092"/>
        <end position="1120"/>
    </location>
</feature>
<dbReference type="InterPro" id="IPR012934">
    <property type="entry name" value="Znf_AD"/>
</dbReference>
<evidence type="ECO:0000259" key="14">
    <source>
        <dbReference type="PROSITE" id="PS51915"/>
    </source>
</evidence>
<dbReference type="GO" id="GO:0000981">
    <property type="term" value="F:DNA-binding transcription factor activity, RNA polymerase II-specific"/>
    <property type="evidence" value="ECO:0007669"/>
    <property type="project" value="TreeGrafter"/>
</dbReference>
<evidence type="ECO:0000256" key="4">
    <source>
        <dbReference type="ARBA" id="ARBA00022771"/>
    </source>
</evidence>
<feature type="compositionally biased region" description="Basic and acidic residues" evidence="12">
    <location>
        <begin position="37"/>
        <end position="47"/>
    </location>
</feature>
<feature type="domain" description="C2H2-type" evidence="13">
    <location>
        <begin position="958"/>
        <end position="985"/>
    </location>
</feature>
<feature type="domain" description="ZAD" evidence="14">
    <location>
        <begin position="188"/>
        <end position="261"/>
    </location>
</feature>
<evidence type="ECO:0000259" key="13">
    <source>
        <dbReference type="PROSITE" id="PS50157"/>
    </source>
</evidence>
<keyword evidence="16" id="KW-1185">Reference proteome</keyword>
<feature type="domain" description="C2H2-type" evidence="13">
    <location>
        <begin position="986"/>
        <end position="1013"/>
    </location>
</feature>
<feature type="binding site" evidence="11">
    <location>
        <position position="237"/>
    </location>
    <ligand>
        <name>Zn(2+)</name>
        <dbReference type="ChEBI" id="CHEBI:29105"/>
    </ligand>
</feature>
<comment type="caution">
    <text evidence="15">The sequence shown here is derived from an EMBL/GenBank/DDBJ whole genome shotgun (WGS) entry which is preliminary data.</text>
</comment>
<keyword evidence="9" id="KW-0539">Nucleus</keyword>
<keyword evidence="2 11" id="KW-0479">Metal-binding</keyword>
<name>A0A8J2MUD8_COTCN</name>
<feature type="region of interest" description="Disordered" evidence="12">
    <location>
        <begin position="37"/>
        <end position="65"/>
    </location>
</feature>
<dbReference type="Proteomes" id="UP000786811">
    <property type="component" value="Unassembled WGS sequence"/>
</dbReference>
<evidence type="ECO:0000256" key="8">
    <source>
        <dbReference type="ARBA" id="ARBA00023163"/>
    </source>
</evidence>
<proteinExistence type="predicted"/>
<feature type="domain" description="C2H2-type" evidence="13">
    <location>
        <begin position="1048"/>
        <end position="1076"/>
    </location>
</feature>
<dbReference type="PROSITE" id="PS51915">
    <property type="entry name" value="ZAD"/>
    <property type="match status" value="1"/>
</dbReference>